<dbReference type="PANTHER" id="PTHR24201">
    <property type="entry name" value="ANK_REP_REGION DOMAIN-CONTAINING PROTEIN"/>
    <property type="match status" value="1"/>
</dbReference>
<evidence type="ECO:0000256" key="2">
    <source>
        <dbReference type="ARBA" id="ARBA00023043"/>
    </source>
</evidence>
<feature type="region of interest" description="Disordered" evidence="4">
    <location>
        <begin position="925"/>
        <end position="945"/>
    </location>
</feature>
<proteinExistence type="predicted"/>
<dbReference type="PANTHER" id="PTHR24201:SF16">
    <property type="entry name" value="ANKYRIN-1-LIKE-RELATED"/>
    <property type="match status" value="1"/>
</dbReference>
<dbReference type="Gene3D" id="1.25.40.20">
    <property type="entry name" value="Ankyrin repeat-containing domain"/>
    <property type="match status" value="2"/>
</dbReference>
<accession>A0A0C3A481</accession>
<reference evidence="6" key="2">
    <citation type="submission" date="2015-01" db="EMBL/GenBank/DDBJ databases">
        <title>Evolutionary Origins and Diversification of the Mycorrhizal Mutualists.</title>
        <authorList>
            <consortium name="DOE Joint Genome Institute"/>
            <consortium name="Mycorrhizal Genomics Consortium"/>
            <person name="Kohler A."/>
            <person name="Kuo A."/>
            <person name="Nagy L.G."/>
            <person name="Floudas D."/>
            <person name="Copeland A."/>
            <person name="Barry K.W."/>
            <person name="Cichocki N."/>
            <person name="Veneault-Fourrey C."/>
            <person name="LaButti K."/>
            <person name="Lindquist E.A."/>
            <person name="Lipzen A."/>
            <person name="Lundell T."/>
            <person name="Morin E."/>
            <person name="Murat C."/>
            <person name="Riley R."/>
            <person name="Ohm R."/>
            <person name="Sun H."/>
            <person name="Tunlid A."/>
            <person name="Henrissat B."/>
            <person name="Grigoriev I.V."/>
            <person name="Hibbett D.S."/>
            <person name="Martin F."/>
        </authorList>
    </citation>
    <scope>NUCLEOTIDE SEQUENCE [LARGE SCALE GENOMIC DNA]</scope>
    <source>
        <strain evidence="6">Foug A</strain>
    </source>
</reference>
<gene>
    <name evidence="5" type="ORF">SCLCIDRAFT_954797</name>
</gene>
<evidence type="ECO:0000313" key="5">
    <source>
        <dbReference type="EMBL" id="KIM68478.1"/>
    </source>
</evidence>
<dbReference type="GO" id="GO:0005634">
    <property type="term" value="C:nucleus"/>
    <property type="evidence" value="ECO:0007669"/>
    <property type="project" value="TreeGrafter"/>
</dbReference>
<dbReference type="InterPro" id="IPR036770">
    <property type="entry name" value="Ankyrin_rpt-contain_sf"/>
</dbReference>
<name>A0A0C3A481_9AGAM</name>
<dbReference type="HOGENOM" id="CLU_013983_0_0_1"/>
<dbReference type="Proteomes" id="UP000053989">
    <property type="component" value="Unassembled WGS sequence"/>
</dbReference>
<sequence>MSRVQRSFENCALLQAASEGCADAVRDALDAGADINASDSSGRTVLTCAITADRWETVDASDASFMSEDRLNVLRIALLHPDISLYTLNAPQDSINDVTPLGMAAWLDMPHVVRLLLECSAGSVSADGTDTDGATPLMYAARDGRLDVVQQLISHGARPDVRDRNHRSSVQFALPHPRVLWACEHALRSHRWCEFKSGNKRALSHPSCFDLEQLAPYASGLPMTYYPPTTAFSPESISLITDNLVHAVLTADVSMLYSLLFSPQPFEPSPLENGPVVVNVPDVEGWSPIHYCVSIPNPSIEMLDLLYRAGADVSLFTTGEHFTPPHCFARLARVTDAHDSAQNLYHFAVHLIHDLRAPLSARDKNEETCIHVAAEHGDCIDVLLAFLECDPTGSVRNLRNARGLTAYDVAKPHFRYAFSLDGSDNRPQSSLSDRTIRPNALDPLPSITSVTGRATPIGPPATGSVKPLPDFDATYTSERLLDNIQYLSNEAQFVRDHAGLDHLESVVTETSHLGKSVLSHFRGQVHDLAEELGDMRKSLNVVDRSWNSVSQIAEQHLRARGNHTVACLLAHKRSPRGSEDSQLTAVEPEPTEIKVLPKAKEARKKAYRDVGIITDTLPSKAIETTAPNGARAVPWPEWLDSFILSADSSTYKMHLANLIEIERELLAKDTMSAFEEKLPSKEPRLKSLLKSRKRYDKVERSGASKLKAWLRKKIVADKPLQLQLCYDLDDPDCAVGGEVKGGAVSFPSLAHSQSEHEAYSIHFNLSVASRDLSAIDECLHGVDQLVTSANHFISRTERLINRTIKVRETMVRNLRSRYPPAYDDVFAASPRGTVPSAYPGLRNSTCPSAYHSPPSSISSSRSSSFVSLAATLHDEEDEDSRALRRLLLRKINAHIDGAYDEIDRANVWLRVVKNVLRDLSARTLSPSPPLLSSSSLASFSMTSLC</sequence>
<protein>
    <recommendedName>
        <fullName evidence="7">Ankyrin</fullName>
    </recommendedName>
</protein>
<dbReference type="PROSITE" id="PS50297">
    <property type="entry name" value="ANK_REP_REGION"/>
    <property type="match status" value="1"/>
</dbReference>
<feature type="repeat" description="ANK" evidence="3">
    <location>
        <begin position="284"/>
        <end position="318"/>
    </location>
</feature>
<dbReference type="STRING" id="1036808.A0A0C3A481"/>
<evidence type="ECO:0000256" key="1">
    <source>
        <dbReference type="ARBA" id="ARBA00022737"/>
    </source>
</evidence>
<dbReference type="InterPro" id="IPR050776">
    <property type="entry name" value="Ank_Repeat/CDKN_Inhibitor"/>
</dbReference>
<feature type="region of interest" description="Disordered" evidence="4">
    <location>
        <begin position="421"/>
        <end position="469"/>
    </location>
</feature>
<dbReference type="OrthoDB" id="539213at2759"/>
<dbReference type="Pfam" id="PF13637">
    <property type="entry name" value="Ank_4"/>
    <property type="match status" value="1"/>
</dbReference>
<feature type="repeat" description="ANK" evidence="3">
    <location>
        <begin position="132"/>
        <end position="164"/>
    </location>
</feature>
<dbReference type="SMART" id="SM00248">
    <property type="entry name" value="ANK"/>
    <property type="match status" value="5"/>
</dbReference>
<dbReference type="AlphaFoldDB" id="A0A0C3A481"/>
<organism evidence="5 6">
    <name type="scientific">Scleroderma citrinum Foug A</name>
    <dbReference type="NCBI Taxonomy" id="1036808"/>
    <lineage>
        <taxon>Eukaryota</taxon>
        <taxon>Fungi</taxon>
        <taxon>Dikarya</taxon>
        <taxon>Basidiomycota</taxon>
        <taxon>Agaricomycotina</taxon>
        <taxon>Agaricomycetes</taxon>
        <taxon>Agaricomycetidae</taxon>
        <taxon>Boletales</taxon>
        <taxon>Sclerodermatineae</taxon>
        <taxon>Sclerodermataceae</taxon>
        <taxon>Scleroderma</taxon>
    </lineage>
</organism>
<evidence type="ECO:0000256" key="4">
    <source>
        <dbReference type="SAM" id="MobiDB-lite"/>
    </source>
</evidence>
<keyword evidence="1" id="KW-0677">Repeat</keyword>
<dbReference type="EMBL" id="KN822009">
    <property type="protein sequence ID" value="KIM68478.1"/>
    <property type="molecule type" value="Genomic_DNA"/>
</dbReference>
<dbReference type="SUPFAM" id="SSF48403">
    <property type="entry name" value="Ankyrin repeat"/>
    <property type="match status" value="1"/>
</dbReference>
<reference evidence="5 6" key="1">
    <citation type="submission" date="2014-04" db="EMBL/GenBank/DDBJ databases">
        <authorList>
            <consortium name="DOE Joint Genome Institute"/>
            <person name="Kuo A."/>
            <person name="Kohler A."/>
            <person name="Nagy L.G."/>
            <person name="Floudas D."/>
            <person name="Copeland A."/>
            <person name="Barry K.W."/>
            <person name="Cichocki N."/>
            <person name="Veneault-Fourrey C."/>
            <person name="LaButti K."/>
            <person name="Lindquist E.A."/>
            <person name="Lipzen A."/>
            <person name="Lundell T."/>
            <person name="Morin E."/>
            <person name="Murat C."/>
            <person name="Sun H."/>
            <person name="Tunlid A."/>
            <person name="Henrissat B."/>
            <person name="Grigoriev I.V."/>
            <person name="Hibbett D.S."/>
            <person name="Martin F."/>
            <person name="Nordberg H.P."/>
            <person name="Cantor M.N."/>
            <person name="Hua S.X."/>
        </authorList>
    </citation>
    <scope>NUCLEOTIDE SEQUENCE [LARGE SCALE GENOMIC DNA]</scope>
    <source>
        <strain evidence="5 6">Foug A</strain>
    </source>
</reference>
<dbReference type="Pfam" id="PF12796">
    <property type="entry name" value="Ank_2"/>
    <property type="match status" value="1"/>
</dbReference>
<dbReference type="InterPro" id="IPR002110">
    <property type="entry name" value="Ankyrin_rpt"/>
</dbReference>
<dbReference type="PROSITE" id="PS50088">
    <property type="entry name" value="ANK_REPEAT"/>
    <property type="match status" value="2"/>
</dbReference>
<evidence type="ECO:0000313" key="6">
    <source>
        <dbReference type="Proteomes" id="UP000053989"/>
    </source>
</evidence>
<dbReference type="InParanoid" id="A0A0C3A481"/>
<keyword evidence="6" id="KW-1185">Reference proteome</keyword>
<evidence type="ECO:0008006" key="7">
    <source>
        <dbReference type="Google" id="ProtNLM"/>
    </source>
</evidence>
<keyword evidence="2 3" id="KW-0040">ANK repeat</keyword>
<evidence type="ECO:0000256" key="3">
    <source>
        <dbReference type="PROSITE-ProRule" id="PRU00023"/>
    </source>
</evidence>